<dbReference type="SUPFAM" id="SSF103481">
    <property type="entry name" value="Multidrug resistance efflux transporter EmrE"/>
    <property type="match status" value="2"/>
</dbReference>
<keyword evidence="4 7" id="KW-1133">Transmembrane helix</keyword>
<name>A0AAD5M537_PYTIN</name>
<keyword evidence="3" id="KW-0479">Metal-binding</keyword>
<evidence type="ECO:0000256" key="3">
    <source>
        <dbReference type="ARBA" id="ARBA00022723"/>
    </source>
</evidence>
<dbReference type="Proteomes" id="UP001209570">
    <property type="component" value="Unassembled WGS sequence"/>
</dbReference>
<dbReference type="InterPro" id="IPR000620">
    <property type="entry name" value="EamA_dom"/>
</dbReference>
<feature type="transmembrane region" description="Helical" evidence="7">
    <location>
        <begin position="254"/>
        <end position="275"/>
    </location>
</feature>
<dbReference type="SUPFAM" id="SSF53800">
    <property type="entry name" value="Chelatase"/>
    <property type="match status" value="1"/>
</dbReference>
<keyword evidence="6" id="KW-0456">Lyase</keyword>
<evidence type="ECO:0000259" key="8">
    <source>
        <dbReference type="Pfam" id="PF00892"/>
    </source>
</evidence>
<dbReference type="InterPro" id="IPR002762">
    <property type="entry name" value="CbiX-like"/>
</dbReference>
<feature type="transmembrane region" description="Helical" evidence="7">
    <location>
        <begin position="44"/>
        <end position="66"/>
    </location>
</feature>
<reference evidence="9" key="1">
    <citation type="submission" date="2021-12" db="EMBL/GenBank/DDBJ databases">
        <title>Prjna785345.</title>
        <authorList>
            <person name="Rujirawat T."/>
            <person name="Krajaejun T."/>
        </authorList>
    </citation>
    <scope>NUCLEOTIDE SEQUENCE</scope>
    <source>
        <strain evidence="9">Pi057C3</strain>
    </source>
</reference>
<dbReference type="CDD" id="cd05266">
    <property type="entry name" value="SDR_a4"/>
    <property type="match status" value="1"/>
</dbReference>
<feature type="domain" description="EamA" evidence="8">
    <location>
        <begin position="195"/>
        <end position="320"/>
    </location>
</feature>
<dbReference type="PANTHER" id="PTHR22911">
    <property type="entry name" value="ACYL-MALONYL CONDENSING ENZYME-RELATED"/>
    <property type="match status" value="1"/>
</dbReference>
<dbReference type="SUPFAM" id="SSF51735">
    <property type="entry name" value="NAD(P)-binding Rossmann-fold domains"/>
    <property type="match status" value="1"/>
</dbReference>
<dbReference type="GO" id="GO:0016829">
    <property type="term" value="F:lyase activity"/>
    <property type="evidence" value="ECO:0007669"/>
    <property type="project" value="UniProtKB-KW"/>
</dbReference>
<evidence type="ECO:0000313" key="9">
    <source>
        <dbReference type="EMBL" id="KAJ0404711.1"/>
    </source>
</evidence>
<evidence type="ECO:0000256" key="5">
    <source>
        <dbReference type="ARBA" id="ARBA00023136"/>
    </source>
</evidence>
<feature type="transmembrane region" description="Helical" evidence="7">
    <location>
        <begin position="109"/>
        <end position="128"/>
    </location>
</feature>
<proteinExistence type="predicted"/>
<keyword evidence="10" id="KW-1185">Reference proteome</keyword>
<dbReference type="InterPro" id="IPR036291">
    <property type="entry name" value="NAD(P)-bd_dom_sf"/>
</dbReference>
<accession>A0AAD5M537</accession>
<dbReference type="Gene3D" id="3.40.50.1400">
    <property type="match status" value="2"/>
</dbReference>
<comment type="subcellular location">
    <subcellularLocation>
        <location evidence="1">Membrane</location>
        <topology evidence="1">Multi-pass membrane protein</topology>
    </subcellularLocation>
</comment>
<feature type="transmembrane region" description="Helical" evidence="7">
    <location>
        <begin position="226"/>
        <end position="248"/>
    </location>
</feature>
<evidence type="ECO:0000256" key="6">
    <source>
        <dbReference type="ARBA" id="ARBA00023239"/>
    </source>
</evidence>
<sequence length="1035" mass="113710">MMVATPPRDDERALLLLPLSHRDAAVAPLRRDVGCAKPSEPHELLGLGLVAISAVCFSVVTTLVKFETLRGFTAMETIFWRSSVAFGLNRIAMYYHGISTHVQREHRGAMLMQCVFGFSCIAFGFFAISRMVLADASALIFTSPLLTFFLGACFLQERIDALTLSFAIISLLGLVCVVRPAAVFGEYEVAPGHPIAIAAALLAAVTQSLLYICVRKLQALNSLVVAHYYAAFSAVTAFVFIFLCQDTFHLPSALAEWTGMLGIGLCAFVGQISLTKGFQLEHAGMAAVMRCLDVVCVFLWDSFFLQEPISPWSVVGAATICNRMTSPRGKKLFVFGLGFTATRAALAFHRKGFEVAGTSRSAASALEVSARHPEIFSSTGATRNVFVFDGTSWDLSLNSDVSVTDALAGTTHLLVSVPTGRVEGQEDPVLFALKEELLTATRPTLQWLAYLSTIGVYGETNGVAVDESAPVASTVKRSQMRIEAERQWLETGLPCHVFRIAGIYGPGRGTLTKVRSGSATRIHLPGRLFNRIHVDDIVGILEASAARPNPGAIYNVADDEPAPAEEVTAYACELLGVPVVPLQTWEEAEQTMSAMAKSFYAESKVVKNTRVKEELGVVLRYPTYREGLLAQLIEEEQDANREGDTKDPQHGGFKPALVTLVNIGSLKPEPYLDLRQVAFRLSRALRLPVVPCSFRFSNRVDASLLHNLPAKTLETVLTESLTAPRSEADADDTHRVVILPLFFGNSSTLTEFLPKVLRKSWDAADSRARRLEARVGRCLVDLENPRDDRIARILLEKVKLVVAQASAPQDITVLVLEHGTPNREVHDATALVTSQLREMLRSTPGVQRIEHACMERRDGEEYDFNDPLLEKAIDHYGIKSGTVIVSLLFFSQGRHAGERGDIDVIVEDLKTRYPHLEFQVTEPLGAHAGLSEILQDRYREACKAAPMHILSPTLFLKLPLLLLPHPHSFVKATLLFKQLVLLDCKLLDLGLKLLSLLVNLQQGYLILQIADRTCHLIEKASFIDKSLMDSVAICR</sequence>
<comment type="caution">
    <text evidence="9">The sequence shown here is derived from an EMBL/GenBank/DDBJ whole genome shotgun (WGS) entry which is preliminary data.</text>
</comment>
<dbReference type="AlphaFoldDB" id="A0AAD5M537"/>
<organism evidence="9 10">
    <name type="scientific">Pythium insidiosum</name>
    <name type="common">Pythiosis disease agent</name>
    <dbReference type="NCBI Taxonomy" id="114742"/>
    <lineage>
        <taxon>Eukaryota</taxon>
        <taxon>Sar</taxon>
        <taxon>Stramenopiles</taxon>
        <taxon>Oomycota</taxon>
        <taxon>Peronosporomycetes</taxon>
        <taxon>Pythiales</taxon>
        <taxon>Pythiaceae</taxon>
        <taxon>Pythium</taxon>
    </lineage>
</organism>
<evidence type="ECO:0000256" key="7">
    <source>
        <dbReference type="SAM" id="Phobius"/>
    </source>
</evidence>
<dbReference type="Gene3D" id="3.40.50.720">
    <property type="entry name" value="NAD(P)-binding Rossmann-like Domain"/>
    <property type="match status" value="1"/>
</dbReference>
<evidence type="ECO:0000256" key="1">
    <source>
        <dbReference type="ARBA" id="ARBA00004141"/>
    </source>
</evidence>
<evidence type="ECO:0000256" key="4">
    <source>
        <dbReference type="ARBA" id="ARBA00022989"/>
    </source>
</evidence>
<protein>
    <recommendedName>
        <fullName evidence="8">EamA domain-containing protein</fullName>
    </recommendedName>
</protein>
<feature type="transmembrane region" description="Helical" evidence="7">
    <location>
        <begin position="134"/>
        <end position="155"/>
    </location>
</feature>
<keyword evidence="2 7" id="KW-0812">Transmembrane</keyword>
<dbReference type="InterPro" id="IPR037185">
    <property type="entry name" value="EmrE-like"/>
</dbReference>
<dbReference type="GO" id="GO:0046872">
    <property type="term" value="F:metal ion binding"/>
    <property type="evidence" value="ECO:0007669"/>
    <property type="project" value="UniProtKB-KW"/>
</dbReference>
<gene>
    <name evidence="9" type="ORF">P43SY_006281</name>
</gene>
<dbReference type="Pfam" id="PF00892">
    <property type="entry name" value="EamA"/>
    <property type="match status" value="2"/>
</dbReference>
<dbReference type="EMBL" id="JAKCXM010000058">
    <property type="protein sequence ID" value="KAJ0404711.1"/>
    <property type="molecule type" value="Genomic_DNA"/>
</dbReference>
<dbReference type="GO" id="GO:0016020">
    <property type="term" value="C:membrane"/>
    <property type="evidence" value="ECO:0007669"/>
    <property type="project" value="UniProtKB-SubCell"/>
</dbReference>
<feature type="transmembrane region" description="Helical" evidence="7">
    <location>
        <begin position="162"/>
        <end position="182"/>
    </location>
</feature>
<keyword evidence="5 7" id="KW-0472">Membrane</keyword>
<evidence type="ECO:0000256" key="2">
    <source>
        <dbReference type="ARBA" id="ARBA00022692"/>
    </source>
</evidence>
<feature type="transmembrane region" description="Helical" evidence="7">
    <location>
        <begin position="194"/>
        <end position="214"/>
    </location>
</feature>
<evidence type="ECO:0000313" key="10">
    <source>
        <dbReference type="Proteomes" id="UP001209570"/>
    </source>
</evidence>
<dbReference type="PANTHER" id="PTHR22911:SF6">
    <property type="entry name" value="SOLUTE CARRIER FAMILY 35 MEMBER G1"/>
    <property type="match status" value="1"/>
</dbReference>
<feature type="domain" description="EamA" evidence="8">
    <location>
        <begin position="45"/>
        <end position="178"/>
    </location>
</feature>
<dbReference type="Pfam" id="PF01903">
    <property type="entry name" value="CbiX"/>
    <property type="match status" value="1"/>
</dbReference>